<feature type="domain" description="C2H2-type" evidence="7">
    <location>
        <begin position="1041"/>
        <end position="1069"/>
    </location>
</feature>
<feature type="region of interest" description="Disordered" evidence="6">
    <location>
        <begin position="895"/>
        <end position="919"/>
    </location>
</feature>
<feature type="compositionally biased region" description="Polar residues" evidence="6">
    <location>
        <begin position="347"/>
        <end position="367"/>
    </location>
</feature>
<feature type="region of interest" description="Disordered" evidence="6">
    <location>
        <begin position="312"/>
        <end position="453"/>
    </location>
</feature>
<keyword evidence="9" id="KW-1185">Reference proteome</keyword>
<feature type="region of interest" description="Disordered" evidence="6">
    <location>
        <begin position="744"/>
        <end position="766"/>
    </location>
</feature>
<sequence>MATKLESEYASSPTNDDSDGDGQDSADAIYQEEIKPPTNNVADILKRLQSSGALIKKPKIEHRCYTCDEDFRNWEELENHLIQHVSLPSVVLERLPSDDEDIPSEDENWSEEEESPPPVKVPPQKIDISQILKKTGISIKKSNPEPDKSSNSALNKLSGLGFTIKKNSSPIKKEPDAEPVKSDVMQKLGNLGGIKLKLKSSGNNTNSFKVVNGLKDFKASDDEDEGSGNEEEPDGNEEDHKSSDQDGSAPDNDSADEQPDNRKNSESNDSDKSSSVKIPNIGTPLKSLQGKTIAKVEPMKIALKTASQPVIKEMPPLKPSGRPAIKQTPKRGANLPIPPREIPTPTKELTSTTPPTPDRIQTQNVMENVTVKKEVDVGEQSSSIPLFSTQIKSERTSPPPLVPFGDGKSTPMLATVKSEPDASSLQSPQPLFSNNRSTPAPNSASSEGSIPGTPLFSVAKMEDNSATVIEINGDSNDEDDDCCVVSATPAPDVKPVVPKTENPQPAFAPPAFSTSQSGYGTSSVLSSRLSAPSSLEKQHNFNWNAPDSKPPIDMLEKSADDIFESLLSNSAKKENLSISEASEYISLDTLGPQHSCDICNTRFTDLSLLEDHKRMTGHSRSLVAPSSSTLLPYNPTSNILSSLLPVKQLADQVGKLSTIGGSGPGFTHQQNVMINIQAYPGAGGVMGPPPPYNAYPSGQNMNSGYQGQNNMYGPSGGNQMPGQYPGQHYMGPQGYGQFPTSMPSSTYPGTTPQFSAPPSQYSTSSPLQSMQQSVYGQSPAGMPNMQGQMGPPVGAPYVPSSSPGGTMKSPNNSGVRIQNVQTFPPGQLVGMPGQPVPVSSDLSSQPSAPGQMIGGQMPPPNQIRMAAGAMGPRPRMPGIRGQRPSIRPGIQVHGQVRGAKPGMRMPMKRPANIPMGANNAKKRPSMLLPDKHDNEDCTVMAMQKQREGLPMIHSVQGAKDKINLGSQISITKKTVNKEASAMANVLASRGISIKQKQKSRSPTPERPLPHIPNLGAGVSIKHTSKSSNFSIPEAKVGGGMLSCKICKKMFMNQNSLTVHMTNAHPQSKVPLFKCDECPASYPKSLQLQHHKRVFHNVTGPNRELGLPVVDLAQEDNLKRLSNLGIYSFIPLANRELAGGCFGIPVISVHNMHNGMTSSLQALGADGLLSLGPLKPLPKP</sequence>
<evidence type="ECO:0000313" key="9">
    <source>
        <dbReference type="Proteomes" id="UP000791440"/>
    </source>
</evidence>
<dbReference type="SUPFAM" id="SSF57667">
    <property type="entry name" value="beta-beta-alpha zinc fingers"/>
    <property type="match status" value="1"/>
</dbReference>
<evidence type="ECO:0000256" key="4">
    <source>
        <dbReference type="ARBA" id="ARBA00022833"/>
    </source>
</evidence>
<evidence type="ECO:0000313" key="8">
    <source>
        <dbReference type="EMBL" id="KAG6457786.1"/>
    </source>
</evidence>
<name>A0A921ZHE2_MANSE</name>
<evidence type="ECO:0000256" key="5">
    <source>
        <dbReference type="PROSITE-ProRule" id="PRU00042"/>
    </source>
</evidence>
<keyword evidence="2" id="KW-0677">Repeat</keyword>
<feature type="compositionally biased region" description="Polar residues" evidence="6">
    <location>
        <begin position="421"/>
        <end position="448"/>
    </location>
</feature>
<feature type="region of interest" description="Disordered" evidence="6">
    <location>
        <begin position="990"/>
        <end position="1013"/>
    </location>
</feature>
<feature type="compositionally biased region" description="Acidic residues" evidence="6">
    <location>
        <begin position="98"/>
        <end position="115"/>
    </location>
</feature>
<protein>
    <recommendedName>
        <fullName evidence="7">C2H2-type domain-containing protein</fullName>
    </recommendedName>
</protein>
<dbReference type="EMBL" id="JH668557">
    <property type="protein sequence ID" value="KAG6457786.1"/>
    <property type="molecule type" value="Genomic_DNA"/>
</dbReference>
<feature type="region of interest" description="Disordered" evidence="6">
    <location>
        <begin position="836"/>
        <end position="858"/>
    </location>
</feature>
<keyword evidence="1" id="KW-0479">Metal-binding</keyword>
<evidence type="ECO:0000259" key="7">
    <source>
        <dbReference type="PROSITE" id="PS50157"/>
    </source>
</evidence>
<proteinExistence type="predicted"/>
<dbReference type="GO" id="GO:0005634">
    <property type="term" value="C:nucleus"/>
    <property type="evidence" value="ECO:0007669"/>
    <property type="project" value="TreeGrafter"/>
</dbReference>
<dbReference type="PANTHER" id="PTHR24408:SF58">
    <property type="entry name" value="TRANSCRIPTION FACTOR (TFIIIA), PUTATIVE (AFU_ORTHOLOGUE AFUA_1G05150)-RELATED"/>
    <property type="match status" value="1"/>
</dbReference>
<keyword evidence="3 5" id="KW-0863">Zinc-finger</keyword>
<evidence type="ECO:0000256" key="6">
    <source>
        <dbReference type="SAM" id="MobiDB-lite"/>
    </source>
</evidence>
<feature type="compositionally biased region" description="Basic and acidic residues" evidence="6">
    <location>
        <begin position="171"/>
        <end position="181"/>
    </location>
</feature>
<reference evidence="8" key="2">
    <citation type="submission" date="2020-12" db="EMBL/GenBank/DDBJ databases">
        <authorList>
            <person name="Kanost M."/>
        </authorList>
    </citation>
    <scope>NUCLEOTIDE SEQUENCE</scope>
</reference>
<evidence type="ECO:0000256" key="3">
    <source>
        <dbReference type="ARBA" id="ARBA00022771"/>
    </source>
</evidence>
<comment type="caution">
    <text evidence="8">The sequence shown here is derived from an EMBL/GenBank/DDBJ whole genome shotgun (WGS) entry which is preliminary data.</text>
</comment>
<dbReference type="SMART" id="SM00355">
    <property type="entry name" value="ZnF_C2H2"/>
    <property type="match status" value="4"/>
</dbReference>
<feature type="domain" description="C2H2-type" evidence="7">
    <location>
        <begin position="1072"/>
        <end position="1100"/>
    </location>
</feature>
<feature type="compositionally biased region" description="Basic and acidic residues" evidence="6">
    <location>
        <begin position="259"/>
        <end position="274"/>
    </location>
</feature>
<dbReference type="GO" id="GO:0043565">
    <property type="term" value="F:sequence-specific DNA binding"/>
    <property type="evidence" value="ECO:0007669"/>
    <property type="project" value="TreeGrafter"/>
</dbReference>
<dbReference type="PANTHER" id="PTHR24408">
    <property type="entry name" value="ZINC FINGER PROTEIN"/>
    <property type="match status" value="1"/>
</dbReference>
<evidence type="ECO:0000256" key="1">
    <source>
        <dbReference type="ARBA" id="ARBA00022723"/>
    </source>
</evidence>
<feature type="region of interest" description="Disordered" evidence="6">
    <location>
        <begin position="196"/>
        <end position="294"/>
    </location>
</feature>
<feature type="region of interest" description="Disordered" evidence="6">
    <location>
        <begin position="97"/>
        <end position="183"/>
    </location>
</feature>
<accession>A0A921ZHE2</accession>
<gene>
    <name evidence="8" type="ORF">O3G_MSEX010512</name>
</gene>
<dbReference type="GO" id="GO:0000981">
    <property type="term" value="F:DNA-binding transcription factor activity, RNA polymerase II-specific"/>
    <property type="evidence" value="ECO:0007669"/>
    <property type="project" value="TreeGrafter"/>
</dbReference>
<feature type="compositionally biased region" description="Polar residues" evidence="6">
    <location>
        <begin position="379"/>
        <end position="391"/>
    </location>
</feature>
<feature type="domain" description="C2H2-type" evidence="7">
    <location>
        <begin position="594"/>
        <end position="619"/>
    </location>
</feature>
<dbReference type="InterPro" id="IPR013087">
    <property type="entry name" value="Znf_C2H2_type"/>
</dbReference>
<dbReference type="AlphaFoldDB" id="A0A921ZHE2"/>
<dbReference type="PROSITE" id="PS00028">
    <property type="entry name" value="ZINC_FINGER_C2H2_1"/>
    <property type="match status" value="4"/>
</dbReference>
<feature type="compositionally biased region" description="Acidic residues" evidence="6">
    <location>
        <begin position="221"/>
        <end position="237"/>
    </location>
</feature>
<dbReference type="Gene3D" id="3.30.160.60">
    <property type="entry name" value="Classic Zinc Finger"/>
    <property type="match status" value="1"/>
</dbReference>
<evidence type="ECO:0000256" key="2">
    <source>
        <dbReference type="ARBA" id="ARBA00022737"/>
    </source>
</evidence>
<dbReference type="Pfam" id="PF00096">
    <property type="entry name" value="zf-C2H2"/>
    <property type="match status" value="3"/>
</dbReference>
<feature type="region of interest" description="Disordered" evidence="6">
    <location>
        <begin position="1"/>
        <end position="38"/>
    </location>
</feature>
<dbReference type="Proteomes" id="UP000791440">
    <property type="component" value="Unassembled WGS sequence"/>
</dbReference>
<reference evidence="8" key="1">
    <citation type="journal article" date="2016" name="Insect Biochem. Mol. Biol.">
        <title>Multifaceted biological insights from a draft genome sequence of the tobacco hornworm moth, Manduca sexta.</title>
        <authorList>
            <person name="Kanost M.R."/>
            <person name="Arrese E.L."/>
            <person name="Cao X."/>
            <person name="Chen Y.R."/>
            <person name="Chellapilla S."/>
            <person name="Goldsmith M.R."/>
            <person name="Grosse-Wilde E."/>
            <person name="Heckel D.G."/>
            <person name="Herndon N."/>
            <person name="Jiang H."/>
            <person name="Papanicolaou A."/>
            <person name="Qu J."/>
            <person name="Soulages J.L."/>
            <person name="Vogel H."/>
            <person name="Walters J."/>
            <person name="Waterhouse R.M."/>
            <person name="Ahn S.J."/>
            <person name="Almeida F.C."/>
            <person name="An C."/>
            <person name="Aqrawi P."/>
            <person name="Bretschneider A."/>
            <person name="Bryant W.B."/>
            <person name="Bucks S."/>
            <person name="Chao H."/>
            <person name="Chevignon G."/>
            <person name="Christen J.M."/>
            <person name="Clarke D.F."/>
            <person name="Dittmer N.T."/>
            <person name="Ferguson L.C.F."/>
            <person name="Garavelou S."/>
            <person name="Gordon K.H.J."/>
            <person name="Gunaratna R.T."/>
            <person name="Han Y."/>
            <person name="Hauser F."/>
            <person name="He Y."/>
            <person name="Heidel-Fischer H."/>
            <person name="Hirsh A."/>
            <person name="Hu Y."/>
            <person name="Jiang H."/>
            <person name="Kalra D."/>
            <person name="Klinner C."/>
            <person name="Konig C."/>
            <person name="Kovar C."/>
            <person name="Kroll A.R."/>
            <person name="Kuwar S.S."/>
            <person name="Lee S.L."/>
            <person name="Lehman R."/>
            <person name="Li K."/>
            <person name="Li Z."/>
            <person name="Liang H."/>
            <person name="Lovelace S."/>
            <person name="Lu Z."/>
            <person name="Mansfield J.H."/>
            <person name="McCulloch K.J."/>
            <person name="Mathew T."/>
            <person name="Morton B."/>
            <person name="Muzny D.M."/>
            <person name="Neunemann D."/>
            <person name="Ongeri F."/>
            <person name="Pauchet Y."/>
            <person name="Pu L.L."/>
            <person name="Pyrousis I."/>
            <person name="Rao X.J."/>
            <person name="Redding A."/>
            <person name="Roesel C."/>
            <person name="Sanchez-Gracia A."/>
            <person name="Schaack S."/>
            <person name="Shukla A."/>
            <person name="Tetreau G."/>
            <person name="Wang Y."/>
            <person name="Xiong G.H."/>
            <person name="Traut W."/>
            <person name="Walsh T.K."/>
            <person name="Worley K.C."/>
            <person name="Wu D."/>
            <person name="Wu W."/>
            <person name="Wu Y.Q."/>
            <person name="Zhang X."/>
            <person name="Zou Z."/>
            <person name="Zucker H."/>
            <person name="Briscoe A.D."/>
            <person name="Burmester T."/>
            <person name="Clem R.J."/>
            <person name="Feyereisen R."/>
            <person name="Grimmelikhuijzen C.J.P."/>
            <person name="Hamodrakas S.J."/>
            <person name="Hansson B.S."/>
            <person name="Huguet E."/>
            <person name="Jermiin L.S."/>
            <person name="Lan Q."/>
            <person name="Lehman H.K."/>
            <person name="Lorenzen M."/>
            <person name="Merzendorfer H."/>
            <person name="Michalopoulos I."/>
            <person name="Morton D.B."/>
            <person name="Muthukrishnan S."/>
            <person name="Oakeshott J.G."/>
            <person name="Palmer W."/>
            <person name="Park Y."/>
            <person name="Passarelli A.L."/>
            <person name="Rozas J."/>
            <person name="Schwartz L.M."/>
            <person name="Smith W."/>
            <person name="Southgate A."/>
            <person name="Vilcinskas A."/>
            <person name="Vogt R."/>
            <person name="Wang P."/>
            <person name="Werren J."/>
            <person name="Yu X.Q."/>
            <person name="Zhou J.J."/>
            <person name="Brown S.J."/>
            <person name="Scherer S.E."/>
            <person name="Richards S."/>
            <person name="Blissard G.W."/>
        </authorList>
    </citation>
    <scope>NUCLEOTIDE SEQUENCE</scope>
</reference>
<dbReference type="InterPro" id="IPR036236">
    <property type="entry name" value="Znf_C2H2_sf"/>
</dbReference>
<dbReference type="GO" id="GO:0008270">
    <property type="term" value="F:zinc ion binding"/>
    <property type="evidence" value="ECO:0007669"/>
    <property type="project" value="UniProtKB-KW"/>
</dbReference>
<keyword evidence="4" id="KW-0862">Zinc</keyword>
<dbReference type="PROSITE" id="PS50157">
    <property type="entry name" value="ZINC_FINGER_C2H2_2"/>
    <property type="match status" value="3"/>
</dbReference>
<organism evidence="8 9">
    <name type="scientific">Manduca sexta</name>
    <name type="common">Tobacco hawkmoth</name>
    <name type="synonym">Tobacco hornworm</name>
    <dbReference type="NCBI Taxonomy" id="7130"/>
    <lineage>
        <taxon>Eukaryota</taxon>
        <taxon>Metazoa</taxon>
        <taxon>Ecdysozoa</taxon>
        <taxon>Arthropoda</taxon>
        <taxon>Hexapoda</taxon>
        <taxon>Insecta</taxon>
        <taxon>Pterygota</taxon>
        <taxon>Neoptera</taxon>
        <taxon>Endopterygota</taxon>
        <taxon>Lepidoptera</taxon>
        <taxon>Glossata</taxon>
        <taxon>Ditrysia</taxon>
        <taxon>Bombycoidea</taxon>
        <taxon>Sphingidae</taxon>
        <taxon>Sphinginae</taxon>
        <taxon>Sphingini</taxon>
        <taxon>Manduca</taxon>
    </lineage>
</organism>